<protein>
    <submittedName>
        <fullName evidence="4">Transcriptional regulator</fullName>
    </submittedName>
</protein>
<dbReference type="Gene3D" id="1.10.260.40">
    <property type="entry name" value="lambda repressor-like DNA-binding domains"/>
    <property type="match status" value="1"/>
</dbReference>
<evidence type="ECO:0000313" key="5">
    <source>
        <dbReference type="Proteomes" id="UP000671845"/>
    </source>
</evidence>
<name>A0ABX7WCP4_9GAMM</name>
<dbReference type="InterPro" id="IPR010982">
    <property type="entry name" value="Lambda_DNA-bd_dom_sf"/>
</dbReference>
<dbReference type="CDD" id="cd00093">
    <property type="entry name" value="HTH_XRE"/>
    <property type="match status" value="1"/>
</dbReference>
<sequence>MGRNIFDELIEGFDALADKRQGKRTLRSHSVKLEEVPDVTASELIALRERLHMSRPVFAMYMRTNPRTLENWEQGRAKPNAQAKTLIRLVQKYPETIEHLASLS</sequence>
<dbReference type="SUPFAM" id="SSF47413">
    <property type="entry name" value="lambda repressor-like DNA-binding domains"/>
    <property type="match status" value="1"/>
</dbReference>
<accession>A0ABX7WCP4</accession>
<proteinExistence type="predicted"/>
<evidence type="ECO:0000256" key="3">
    <source>
        <dbReference type="ARBA" id="ARBA00023163"/>
    </source>
</evidence>
<reference evidence="4 5" key="1">
    <citation type="journal article" date="2021" name="Front. Microbiol.">
        <title>Aerobic Denitrification and Heterotrophic Sulfur Oxidation in the Genus Halomonas Revealed by Six Novel Species Characterizations and Genome-Based Analysis.</title>
        <authorList>
            <person name="Wang L."/>
            <person name="Shao Z."/>
        </authorList>
    </citation>
    <scope>NUCLEOTIDE SEQUENCE [LARGE SCALE GENOMIC DNA]</scope>
    <source>
        <strain evidence="4 5">MCCC 1A13718</strain>
    </source>
</reference>
<evidence type="ECO:0000256" key="1">
    <source>
        <dbReference type="ARBA" id="ARBA00023015"/>
    </source>
</evidence>
<dbReference type="PANTHER" id="PTHR36511:SF3">
    <property type="entry name" value="ANTITOXIN HIGA-2"/>
    <property type="match status" value="1"/>
</dbReference>
<dbReference type="RefSeq" id="WP_209476801.1">
    <property type="nucleotide sequence ID" value="NZ_CP053383.1"/>
</dbReference>
<evidence type="ECO:0000256" key="2">
    <source>
        <dbReference type="ARBA" id="ARBA00023125"/>
    </source>
</evidence>
<gene>
    <name evidence="4" type="ORF">HNO53_05265</name>
</gene>
<keyword evidence="5" id="KW-1185">Reference proteome</keyword>
<dbReference type="Proteomes" id="UP000671845">
    <property type="component" value="Chromosome"/>
</dbReference>
<dbReference type="PANTHER" id="PTHR36511">
    <property type="entry name" value="MERR FAMILY BACTERIAL REGULATORY PROTEIN"/>
    <property type="match status" value="1"/>
</dbReference>
<keyword evidence="1" id="KW-0805">Transcription regulation</keyword>
<dbReference type="InterPro" id="IPR001387">
    <property type="entry name" value="Cro/C1-type_HTH"/>
</dbReference>
<dbReference type="EMBL" id="CP053383">
    <property type="protein sequence ID" value="QTP58178.1"/>
    <property type="molecule type" value="Genomic_DNA"/>
</dbReference>
<keyword evidence="3" id="KW-0804">Transcription</keyword>
<evidence type="ECO:0000313" key="4">
    <source>
        <dbReference type="EMBL" id="QTP58178.1"/>
    </source>
</evidence>
<dbReference type="InterPro" id="IPR052359">
    <property type="entry name" value="HTH-type_reg/antitoxin"/>
</dbReference>
<keyword evidence="2" id="KW-0238">DNA-binding</keyword>
<organism evidence="4 5">
    <name type="scientific">Halomonas sulfidivorans</name>
    <dbReference type="NCBI Taxonomy" id="2733488"/>
    <lineage>
        <taxon>Bacteria</taxon>
        <taxon>Pseudomonadati</taxon>
        <taxon>Pseudomonadota</taxon>
        <taxon>Gammaproteobacteria</taxon>
        <taxon>Oceanospirillales</taxon>
        <taxon>Halomonadaceae</taxon>
        <taxon>Halomonas</taxon>
    </lineage>
</organism>